<evidence type="ECO:0000313" key="3">
    <source>
        <dbReference type="Proteomes" id="UP001186944"/>
    </source>
</evidence>
<organism evidence="2 3">
    <name type="scientific">Pinctada imbricata</name>
    <name type="common">Atlantic pearl-oyster</name>
    <name type="synonym">Pinctada martensii</name>
    <dbReference type="NCBI Taxonomy" id="66713"/>
    <lineage>
        <taxon>Eukaryota</taxon>
        <taxon>Metazoa</taxon>
        <taxon>Spiralia</taxon>
        <taxon>Lophotrochozoa</taxon>
        <taxon>Mollusca</taxon>
        <taxon>Bivalvia</taxon>
        <taxon>Autobranchia</taxon>
        <taxon>Pteriomorphia</taxon>
        <taxon>Pterioida</taxon>
        <taxon>Pterioidea</taxon>
        <taxon>Pteriidae</taxon>
        <taxon>Pinctada</taxon>
    </lineage>
</organism>
<dbReference type="AlphaFoldDB" id="A0AA88YG51"/>
<feature type="compositionally biased region" description="Low complexity" evidence="1">
    <location>
        <begin position="189"/>
        <end position="204"/>
    </location>
</feature>
<comment type="caution">
    <text evidence="2">The sequence shown here is derived from an EMBL/GenBank/DDBJ whole genome shotgun (WGS) entry which is preliminary data.</text>
</comment>
<gene>
    <name evidence="2" type="ORF">FSP39_021377</name>
</gene>
<feature type="compositionally biased region" description="Low complexity" evidence="1">
    <location>
        <begin position="249"/>
        <end position="267"/>
    </location>
</feature>
<dbReference type="Proteomes" id="UP001186944">
    <property type="component" value="Unassembled WGS sequence"/>
</dbReference>
<sequence>MTNMDNDHIPVYRTNYCRQFRKSETEGIQNQDKKETKANKQKPPPHEKKRTPDIRTMKNFAVIAVILQLTYIVSSVPVTEKSTTPAPDVDCVAECDLEKIECGMDCRLVKPQTRQGFLNCSKDCKADYKACMQECRDEAVEQAEEARQDALEAASEATTKSPGGDGQDGTQAHQGNRGANKDKQENKDGSQSTSGGTEETNTGKGDTKDAEKVDIVMNELANVGSENTGILSSAIGGAVKDEGVAVNHGSGSSANSASNGNKAANAGVTPADSNDAAGKSSSTDAGETNENTENETTNDSYQGNNGFTENAEAGWGYDPFYDDSDYGSYEYDDDNSYEDESDD</sequence>
<feature type="compositionally biased region" description="Polar residues" evidence="1">
    <location>
        <begin position="299"/>
        <end position="308"/>
    </location>
</feature>
<name>A0AA88YG51_PINIB</name>
<proteinExistence type="predicted"/>
<evidence type="ECO:0000256" key="1">
    <source>
        <dbReference type="SAM" id="MobiDB-lite"/>
    </source>
</evidence>
<feature type="compositionally biased region" description="Low complexity" evidence="1">
    <location>
        <begin position="288"/>
        <end position="298"/>
    </location>
</feature>
<feature type="region of interest" description="Disordered" evidence="1">
    <location>
        <begin position="146"/>
        <end position="211"/>
    </location>
</feature>
<evidence type="ECO:0000313" key="2">
    <source>
        <dbReference type="EMBL" id="KAK3098628.1"/>
    </source>
</evidence>
<feature type="compositionally biased region" description="Basic and acidic residues" evidence="1">
    <location>
        <begin position="179"/>
        <end position="188"/>
    </location>
</feature>
<feature type="compositionally biased region" description="Acidic residues" evidence="1">
    <location>
        <begin position="320"/>
        <end position="343"/>
    </location>
</feature>
<protein>
    <submittedName>
        <fullName evidence="2">Uncharacterized protein</fullName>
    </submittedName>
</protein>
<accession>A0AA88YG51</accession>
<dbReference type="EMBL" id="VSWD01000007">
    <property type="protein sequence ID" value="KAK3098628.1"/>
    <property type="molecule type" value="Genomic_DNA"/>
</dbReference>
<feature type="region of interest" description="Disordered" evidence="1">
    <location>
        <begin position="243"/>
        <end position="343"/>
    </location>
</feature>
<feature type="region of interest" description="Disordered" evidence="1">
    <location>
        <begin position="23"/>
        <end position="53"/>
    </location>
</feature>
<reference evidence="2" key="1">
    <citation type="submission" date="2019-08" db="EMBL/GenBank/DDBJ databases">
        <title>The improved chromosome-level genome for the pearl oyster Pinctada fucata martensii using PacBio sequencing and Hi-C.</title>
        <authorList>
            <person name="Zheng Z."/>
        </authorList>
    </citation>
    <scope>NUCLEOTIDE SEQUENCE</scope>
    <source>
        <strain evidence="2">ZZ-2019</strain>
        <tissue evidence="2">Adductor muscle</tissue>
    </source>
</reference>
<keyword evidence="3" id="KW-1185">Reference proteome</keyword>